<name>A0A087UI64_STEMI</name>
<evidence type="ECO:0000259" key="7">
    <source>
        <dbReference type="SMART" id="SM01144"/>
    </source>
</evidence>
<keyword evidence="9" id="KW-1185">Reference proteome</keyword>
<dbReference type="AlphaFoldDB" id="A0A087UI64"/>
<dbReference type="GO" id="GO:0008033">
    <property type="term" value="P:tRNA processing"/>
    <property type="evidence" value="ECO:0007669"/>
    <property type="project" value="UniProtKB-KW"/>
</dbReference>
<dbReference type="PANTHER" id="PTHR21392:SF0">
    <property type="entry name" value="TRNA-URIDINE AMINOCARBOXYPROPYLTRANSFERASE 2"/>
    <property type="match status" value="1"/>
</dbReference>
<dbReference type="SMART" id="SM01144">
    <property type="entry name" value="DTW"/>
    <property type="match status" value="1"/>
</dbReference>
<dbReference type="STRING" id="407821.A0A087UI64"/>
<evidence type="ECO:0000256" key="2">
    <source>
        <dbReference type="ARBA" id="ARBA00022679"/>
    </source>
</evidence>
<dbReference type="GO" id="GO:0016432">
    <property type="term" value="F:tRNA-uridine aminocarboxypropyltransferase activity"/>
    <property type="evidence" value="ECO:0007669"/>
    <property type="project" value="UniProtKB-EC"/>
</dbReference>
<dbReference type="OMA" id="GTWRKAF"/>
<dbReference type="Pfam" id="PF03942">
    <property type="entry name" value="DTW"/>
    <property type="match status" value="1"/>
</dbReference>
<evidence type="ECO:0000256" key="5">
    <source>
        <dbReference type="ARBA" id="ARBA00034489"/>
    </source>
</evidence>
<dbReference type="OrthoDB" id="408541at2759"/>
<evidence type="ECO:0000256" key="3">
    <source>
        <dbReference type="ARBA" id="ARBA00022691"/>
    </source>
</evidence>
<dbReference type="InterPro" id="IPR005636">
    <property type="entry name" value="DTW"/>
</dbReference>
<comment type="catalytic activity">
    <reaction evidence="6">
        <text>a uridine in tRNA + S-adenosyl-L-methionine = a 3-[(3S)-3-amino-3-carboxypropyl]uridine in tRNA + S-methyl-5'-thioadenosine + H(+)</text>
        <dbReference type="Rhea" id="RHEA:62432"/>
        <dbReference type="Rhea" id="RHEA-COMP:13339"/>
        <dbReference type="Rhea" id="RHEA-COMP:16092"/>
        <dbReference type="ChEBI" id="CHEBI:15378"/>
        <dbReference type="ChEBI" id="CHEBI:17509"/>
        <dbReference type="ChEBI" id="CHEBI:59789"/>
        <dbReference type="ChEBI" id="CHEBI:65315"/>
        <dbReference type="ChEBI" id="CHEBI:82930"/>
        <dbReference type="EC" id="2.5.1.25"/>
    </reaction>
</comment>
<dbReference type="EC" id="2.5.1.25" evidence="1"/>
<reference evidence="8 9" key="1">
    <citation type="submission" date="2013-11" db="EMBL/GenBank/DDBJ databases">
        <title>Genome sequencing of Stegodyphus mimosarum.</title>
        <authorList>
            <person name="Bechsgaard J."/>
        </authorList>
    </citation>
    <scope>NUCLEOTIDE SEQUENCE [LARGE SCALE GENOMIC DNA]</scope>
</reference>
<dbReference type="PANTHER" id="PTHR21392">
    <property type="entry name" value="TRNA-URIDINE AMINOCARBOXYPROPYLTRANSFERASE 2"/>
    <property type="match status" value="1"/>
</dbReference>
<dbReference type="EMBL" id="KK119908">
    <property type="protein sequence ID" value="KFM77053.1"/>
    <property type="molecule type" value="Genomic_DNA"/>
</dbReference>
<dbReference type="InterPro" id="IPR039262">
    <property type="entry name" value="DTWD2/TAPT"/>
</dbReference>
<evidence type="ECO:0000256" key="1">
    <source>
        <dbReference type="ARBA" id="ARBA00012386"/>
    </source>
</evidence>
<evidence type="ECO:0000256" key="4">
    <source>
        <dbReference type="ARBA" id="ARBA00022694"/>
    </source>
</evidence>
<proteinExistence type="inferred from homology"/>
<evidence type="ECO:0000313" key="8">
    <source>
        <dbReference type="EMBL" id="KFM77053.1"/>
    </source>
</evidence>
<dbReference type="Proteomes" id="UP000054359">
    <property type="component" value="Unassembled WGS sequence"/>
</dbReference>
<gene>
    <name evidence="8" type="ORF">X975_23582</name>
</gene>
<accession>A0A087UI64</accession>
<sequence length="249" mass="28026">MDSDGLQGVFQELSGIPADPPRKREQCLRCQRPKTVCWCPFLPREPLQIKSTIVILQHPGEEKRCLRTAPMLEYALPAKNFLLFKGRRFSSGIDDRLKSVFLSPNSILFYPGPEAVALETLPIIKDDCDAYNIIILDGTWPQAKSLYANCEELRNVKQVQINSKVASEYVIRTQPTEKALSTVETAAVALSVLEGKSYLKDVLLQPLKALCGFQLAHGAITHQSKEFLIKNGLHKSQTRCFLPQREFLL</sequence>
<feature type="domain" description="DTW" evidence="7">
    <location>
        <begin position="23"/>
        <end position="219"/>
    </location>
</feature>
<feature type="non-terminal residue" evidence="8">
    <location>
        <position position="249"/>
    </location>
</feature>
<evidence type="ECO:0000313" key="9">
    <source>
        <dbReference type="Proteomes" id="UP000054359"/>
    </source>
</evidence>
<evidence type="ECO:0000256" key="6">
    <source>
        <dbReference type="ARBA" id="ARBA00048718"/>
    </source>
</evidence>
<keyword evidence="4" id="KW-0819">tRNA processing</keyword>
<comment type="similarity">
    <text evidence="5">Belongs to the TDD superfamily. DTWD2 family.</text>
</comment>
<organism evidence="8 9">
    <name type="scientific">Stegodyphus mimosarum</name>
    <name type="common">African social velvet spider</name>
    <dbReference type="NCBI Taxonomy" id="407821"/>
    <lineage>
        <taxon>Eukaryota</taxon>
        <taxon>Metazoa</taxon>
        <taxon>Ecdysozoa</taxon>
        <taxon>Arthropoda</taxon>
        <taxon>Chelicerata</taxon>
        <taxon>Arachnida</taxon>
        <taxon>Araneae</taxon>
        <taxon>Araneomorphae</taxon>
        <taxon>Entelegynae</taxon>
        <taxon>Eresoidea</taxon>
        <taxon>Eresidae</taxon>
        <taxon>Stegodyphus</taxon>
    </lineage>
</organism>
<keyword evidence="2" id="KW-0808">Transferase</keyword>
<keyword evidence="3" id="KW-0949">S-adenosyl-L-methionine</keyword>
<protein>
    <recommendedName>
        <fullName evidence="1">tRNA-uridine aminocarboxypropyltransferase</fullName>
        <ecNumber evidence="1">2.5.1.25</ecNumber>
    </recommendedName>
</protein>